<accession>A0AA42DM22</accession>
<comment type="caution">
    <text evidence="2">The sequence shown here is derived from an EMBL/GenBank/DDBJ whole genome shotgun (WGS) entry which is preliminary data.</text>
</comment>
<dbReference type="EMBL" id="JAQIFT010000029">
    <property type="protein sequence ID" value="MDA3731231.1"/>
    <property type="molecule type" value="Genomic_DNA"/>
</dbReference>
<gene>
    <name evidence="2" type="ORF">PBV87_06990</name>
</gene>
<evidence type="ECO:0000256" key="1">
    <source>
        <dbReference type="SAM" id="Phobius"/>
    </source>
</evidence>
<keyword evidence="1" id="KW-1133">Transmembrane helix</keyword>
<dbReference type="AlphaFoldDB" id="A0AA42DM22"/>
<sequence length="79" mass="8872">MNKLSWGSLIILLASLVLSLELYALTFLAEIISFDPESLLRYNDLIKGAVGVMCGLIVYGVMLVLLHFLEVHKKDKYSK</sequence>
<dbReference type="Proteomes" id="UP001169242">
    <property type="component" value="Unassembled WGS sequence"/>
</dbReference>
<keyword evidence="1" id="KW-0812">Transmembrane</keyword>
<reference evidence="2" key="1">
    <citation type="journal article" date="2023" name="Int. J. Syst. Evol. Microbiol.">
        <title>&lt;i&gt;Holtiella tumoricola&lt;/i&gt; gen. nov. sp. nov., isolated from a human clinical sample.</title>
        <authorList>
            <person name="Allen-Vercoe E."/>
            <person name="Daigneault M.C."/>
            <person name="Vancuren S.J."/>
            <person name="Cochrane K."/>
            <person name="O'Neal L.L."/>
            <person name="Sankaranarayanan K."/>
            <person name="Lawson P.A."/>
        </authorList>
    </citation>
    <scope>NUCLEOTIDE SEQUENCE</scope>
    <source>
        <strain evidence="2">CC70A</strain>
    </source>
</reference>
<proteinExistence type="predicted"/>
<organism evidence="2 3">
    <name type="scientific">Holtiella tumoricola</name>
    <dbReference type="NCBI Taxonomy" id="3018743"/>
    <lineage>
        <taxon>Bacteria</taxon>
        <taxon>Bacillati</taxon>
        <taxon>Bacillota</taxon>
        <taxon>Clostridia</taxon>
        <taxon>Lachnospirales</taxon>
        <taxon>Cellulosilyticaceae</taxon>
        <taxon>Holtiella</taxon>
    </lineage>
</organism>
<protein>
    <submittedName>
        <fullName evidence="2">Uncharacterized protein</fullName>
    </submittedName>
</protein>
<keyword evidence="1" id="KW-0472">Membrane</keyword>
<evidence type="ECO:0000313" key="2">
    <source>
        <dbReference type="EMBL" id="MDA3731231.1"/>
    </source>
</evidence>
<evidence type="ECO:0000313" key="3">
    <source>
        <dbReference type="Proteomes" id="UP001169242"/>
    </source>
</evidence>
<name>A0AA42DM22_9FIRM</name>
<dbReference type="RefSeq" id="WP_271011645.1">
    <property type="nucleotide sequence ID" value="NZ_JAQIFT010000029.1"/>
</dbReference>
<keyword evidence="3" id="KW-1185">Reference proteome</keyword>
<feature type="transmembrane region" description="Helical" evidence="1">
    <location>
        <begin position="48"/>
        <end position="69"/>
    </location>
</feature>